<organism evidence="3 4">
    <name type="scientific">Salmonella enterica</name>
    <name type="common">Salmonella choleraesuis</name>
    <dbReference type="NCBI Taxonomy" id="28901"/>
    <lineage>
        <taxon>Bacteria</taxon>
        <taxon>Pseudomonadati</taxon>
        <taxon>Pseudomonadota</taxon>
        <taxon>Gammaproteobacteria</taxon>
        <taxon>Enterobacterales</taxon>
        <taxon>Enterobacteriaceae</taxon>
        <taxon>Salmonella</taxon>
    </lineage>
</organism>
<name>A0A379QCF6_SALER</name>
<sequence>MTTQSAAWTHSSSAQRLLNEAPYLPRCSDNKTAAIVRPVRYAIRYPYMQVNRSGMVSWLIFDLDHSNANIWDDRGLPAPNFIVRNRKNGHAHLYYAIIPVCTSENARSKPLQYMKAIYQAMAIKLDADTAYSGPVAKTPFHPWWDTTEVHDKEYELGELADYVELPTRSWNKGPDLDAVAHSRHCTMFEELRFYAYSIVGHMRETSSYPRFLQEVEAYAHNHNNFRARGFSANLSLSQVKATVKSVSRWTWDFYTGNSRCHRGAMQLDKSIPLDERQRMAASRTHGKRQQDTSSRIRVAVRKLTEAGARVTLVAIAGITSLSRQTIARYRSVIDEENSDGNTVTPLRSESAGETKNVNYGVHQITAPAFCLVSVTPVPADSVSGKGVNADPEDLSGESESSDTS</sequence>
<dbReference type="Pfam" id="PF03090">
    <property type="entry name" value="Replicase"/>
    <property type="match status" value="1"/>
</dbReference>
<feature type="compositionally biased region" description="Acidic residues" evidence="1">
    <location>
        <begin position="390"/>
        <end position="404"/>
    </location>
</feature>
<feature type="domain" description="Primase C-terminal 1" evidence="2">
    <location>
        <begin position="177"/>
        <end position="252"/>
    </location>
</feature>
<feature type="region of interest" description="Disordered" evidence="1">
    <location>
        <begin position="379"/>
        <end position="404"/>
    </location>
</feature>
<dbReference type="EMBL" id="UGWP01000002">
    <property type="protein sequence ID" value="SUF54916.1"/>
    <property type="molecule type" value="Genomic_DNA"/>
</dbReference>
<protein>
    <submittedName>
        <fullName evidence="3">Replication protein A</fullName>
    </submittedName>
</protein>
<evidence type="ECO:0000313" key="4">
    <source>
        <dbReference type="Proteomes" id="UP000254597"/>
    </source>
</evidence>
<dbReference type="Gene3D" id="1.10.340.50">
    <property type="match status" value="1"/>
</dbReference>
<accession>A0A379QCF6</accession>
<evidence type="ECO:0000256" key="1">
    <source>
        <dbReference type="SAM" id="MobiDB-lite"/>
    </source>
</evidence>
<reference evidence="3 4" key="1">
    <citation type="submission" date="2018-06" db="EMBL/GenBank/DDBJ databases">
        <authorList>
            <consortium name="Pathogen Informatics"/>
            <person name="Doyle S."/>
        </authorList>
    </citation>
    <scope>NUCLEOTIDE SEQUENCE [LARGE SCALE GENOMIC DNA]</scope>
    <source>
        <strain evidence="3 4">NCTC10252</strain>
    </source>
</reference>
<evidence type="ECO:0000313" key="3">
    <source>
        <dbReference type="EMBL" id="SUF54916.1"/>
    </source>
</evidence>
<evidence type="ECO:0000259" key="2">
    <source>
        <dbReference type="Pfam" id="PF08708"/>
    </source>
</evidence>
<gene>
    <name evidence="3" type="ORF">NCTC10252_00083</name>
</gene>
<proteinExistence type="predicted"/>
<dbReference type="Proteomes" id="UP000254597">
    <property type="component" value="Unassembled WGS sequence"/>
</dbReference>
<dbReference type="InterPro" id="IPR014820">
    <property type="entry name" value="PriCT_1"/>
</dbReference>
<dbReference type="InterPro" id="IPR004322">
    <property type="entry name" value="Plasmid_replicase_bac"/>
</dbReference>
<dbReference type="AlphaFoldDB" id="A0A379QCF6"/>
<dbReference type="Pfam" id="PF08708">
    <property type="entry name" value="PriCT_1"/>
    <property type="match status" value="1"/>
</dbReference>